<dbReference type="EMBL" id="AGCM01000088">
    <property type="protein sequence ID" value="EHM53810.1"/>
    <property type="molecule type" value="Genomic_DNA"/>
</dbReference>
<name>G9ZFQ7_9GAMM</name>
<evidence type="ECO:0000313" key="2">
    <source>
        <dbReference type="Proteomes" id="UP000004750"/>
    </source>
</evidence>
<evidence type="ECO:0000313" key="1">
    <source>
        <dbReference type="EMBL" id="EHM53810.1"/>
    </source>
</evidence>
<accession>G9ZFQ7</accession>
<protein>
    <submittedName>
        <fullName evidence="1">Uncharacterized protein</fullName>
    </submittedName>
</protein>
<comment type="caution">
    <text evidence="1">The sequence shown here is derived from an EMBL/GenBank/DDBJ whole genome shotgun (WGS) entry which is preliminary data.</text>
</comment>
<gene>
    <name evidence="1" type="ORF">HMPREF9080_01620</name>
</gene>
<dbReference type="STRING" id="797473.HMPREF9080_01620"/>
<proteinExistence type="predicted"/>
<organism evidence="1 2">
    <name type="scientific">Cardiobacterium valvarum F0432</name>
    <dbReference type="NCBI Taxonomy" id="797473"/>
    <lineage>
        <taxon>Bacteria</taxon>
        <taxon>Pseudomonadati</taxon>
        <taxon>Pseudomonadota</taxon>
        <taxon>Gammaproteobacteria</taxon>
        <taxon>Cardiobacteriales</taxon>
        <taxon>Cardiobacteriaceae</taxon>
        <taxon>Cardiobacterium</taxon>
    </lineage>
</organism>
<dbReference type="AlphaFoldDB" id="G9ZFQ7"/>
<dbReference type="Proteomes" id="UP000004750">
    <property type="component" value="Unassembled WGS sequence"/>
</dbReference>
<dbReference type="HOGENOM" id="CLU_3166027_0_0_6"/>
<sequence length="47" mass="5301">MAVSTLRKTAKRDKKAGPCQARKCSRIPIPVKHAQLIIYNLLKKVIL</sequence>
<reference evidence="1 2" key="1">
    <citation type="submission" date="2011-08" db="EMBL/GenBank/DDBJ databases">
        <authorList>
            <person name="Weinstock G."/>
            <person name="Sodergren E."/>
            <person name="Clifton S."/>
            <person name="Fulton L."/>
            <person name="Fulton B."/>
            <person name="Courtney L."/>
            <person name="Fronick C."/>
            <person name="Harrison M."/>
            <person name="Strong C."/>
            <person name="Farmer C."/>
            <person name="Delahaunty K."/>
            <person name="Markovic C."/>
            <person name="Hall O."/>
            <person name="Minx P."/>
            <person name="Tomlinson C."/>
            <person name="Mitreva M."/>
            <person name="Hou S."/>
            <person name="Chen J."/>
            <person name="Wollam A."/>
            <person name="Pepin K.H."/>
            <person name="Johnson M."/>
            <person name="Bhonagiri V."/>
            <person name="Zhang X."/>
            <person name="Suruliraj S."/>
            <person name="Warren W."/>
            <person name="Chinwalla A."/>
            <person name="Mardis E.R."/>
            <person name="Wilson R.K."/>
        </authorList>
    </citation>
    <scope>NUCLEOTIDE SEQUENCE [LARGE SCALE GENOMIC DNA]</scope>
    <source>
        <strain evidence="1 2">F0432</strain>
    </source>
</reference>